<proteinExistence type="predicted"/>
<gene>
    <name evidence="1" type="ORF">EJ73_00427</name>
</gene>
<dbReference type="EMBL" id="QJJX01000003">
    <property type="protein sequence ID" value="PXX24185.1"/>
    <property type="molecule type" value="Genomic_DNA"/>
</dbReference>
<comment type="caution">
    <text evidence="1">The sequence shown here is derived from an EMBL/GenBank/DDBJ whole genome shotgun (WGS) entry which is preliminary data.</text>
</comment>
<sequence length="85" mass="9546">MRNASIMVGIAHGVKTFVTLGFVKANMFFVLDVTAHNASFSGHYSPRNLGRTETTMMVFIVDYTKLSWRNTLHGRLSMHHIATFG</sequence>
<dbReference type="STRING" id="1122991.GCA_000613445_03160"/>
<name>A0A318HZY4_9BACT</name>
<protein>
    <submittedName>
        <fullName evidence="1">Uncharacterized protein</fullName>
    </submittedName>
</protein>
<dbReference type="Proteomes" id="UP000248314">
    <property type="component" value="Unassembled WGS sequence"/>
</dbReference>
<organism evidence="1 2">
    <name type="scientific">Hoylesella shahii DSM 15611 = JCM 12083</name>
    <dbReference type="NCBI Taxonomy" id="1122991"/>
    <lineage>
        <taxon>Bacteria</taxon>
        <taxon>Pseudomonadati</taxon>
        <taxon>Bacteroidota</taxon>
        <taxon>Bacteroidia</taxon>
        <taxon>Bacteroidales</taxon>
        <taxon>Prevotellaceae</taxon>
        <taxon>Hoylesella</taxon>
    </lineage>
</organism>
<evidence type="ECO:0000313" key="1">
    <source>
        <dbReference type="EMBL" id="PXX24185.1"/>
    </source>
</evidence>
<accession>A0A318HZY4</accession>
<dbReference type="AlphaFoldDB" id="A0A318HZY4"/>
<keyword evidence="2" id="KW-1185">Reference proteome</keyword>
<reference evidence="1 2" key="1">
    <citation type="submission" date="2018-05" db="EMBL/GenBank/DDBJ databases">
        <title>Genomic Encyclopedia of Type Strains, Phase I: the one thousand microbial genomes (KMG-I) project.</title>
        <authorList>
            <person name="Kyrpides N."/>
        </authorList>
    </citation>
    <scope>NUCLEOTIDE SEQUENCE [LARGE SCALE GENOMIC DNA]</scope>
    <source>
        <strain evidence="1 2">DSM 15611</strain>
    </source>
</reference>
<evidence type="ECO:0000313" key="2">
    <source>
        <dbReference type="Proteomes" id="UP000248314"/>
    </source>
</evidence>